<dbReference type="PANTHER" id="PTHR30619">
    <property type="entry name" value="DNA INTERNALIZATION/COMPETENCE PROTEIN COMEC/REC2"/>
    <property type="match status" value="1"/>
</dbReference>
<dbReference type="PROSITE" id="PS51782">
    <property type="entry name" value="LYSM"/>
    <property type="match status" value="1"/>
</dbReference>
<evidence type="ECO:0000256" key="1">
    <source>
        <dbReference type="ARBA" id="ARBA00022729"/>
    </source>
</evidence>
<dbReference type="InterPro" id="IPR036866">
    <property type="entry name" value="RibonucZ/Hydroxyglut_hydro"/>
</dbReference>
<dbReference type="AlphaFoldDB" id="A0A1G5ZZY6"/>
<dbReference type="InterPro" id="IPR018392">
    <property type="entry name" value="LysM"/>
</dbReference>
<accession>A0A1G5ZZY6</accession>
<reference evidence="3 4" key="1">
    <citation type="submission" date="2016-10" db="EMBL/GenBank/DDBJ databases">
        <authorList>
            <person name="de Groot N.N."/>
        </authorList>
    </citation>
    <scope>NUCLEOTIDE SEQUENCE [LARGE SCALE GENOMIC DNA]</scope>
    <source>
        <strain evidence="3 4">A-4</strain>
    </source>
</reference>
<dbReference type="Gene3D" id="3.10.350.10">
    <property type="entry name" value="LysM domain"/>
    <property type="match status" value="1"/>
</dbReference>
<dbReference type="PANTHER" id="PTHR30619:SF7">
    <property type="entry name" value="BETA-LACTAMASE DOMAIN PROTEIN"/>
    <property type="match status" value="1"/>
</dbReference>
<dbReference type="InterPro" id="IPR036779">
    <property type="entry name" value="LysM_dom_sf"/>
</dbReference>
<evidence type="ECO:0000313" key="4">
    <source>
        <dbReference type="Proteomes" id="UP000182508"/>
    </source>
</evidence>
<dbReference type="RefSeq" id="WP_074484903.1">
    <property type="nucleotide sequence ID" value="NZ_FMXP01000002.1"/>
</dbReference>
<dbReference type="Pfam" id="PF01476">
    <property type="entry name" value="LysM"/>
    <property type="match status" value="1"/>
</dbReference>
<protein>
    <submittedName>
        <fullName evidence="3">Signal peptide-containing protein, YSIRK family</fullName>
    </submittedName>
</protein>
<name>A0A1G5ZZY6_9STRE</name>
<dbReference type="InterPro" id="IPR052159">
    <property type="entry name" value="Competence_DNA_uptake"/>
</dbReference>
<keyword evidence="4" id="KW-1185">Reference proteome</keyword>
<evidence type="ECO:0000259" key="2">
    <source>
        <dbReference type="PROSITE" id="PS51782"/>
    </source>
</evidence>
<dbReference type="InterPro" id="IPR005877">
    <property type="entry name" value="YSIRK_signal_dom"/>
</dbReference>
<evidence type="ECO:0000313" key="3">
    <source>
        <dbReference type="EMBL" id="SDB01759.1"/>
    </source>
</evidence>
<dbReference type="SUPFAM" id="SSF56281">
    <property type="entry name" value="Metallo-hydrolase/oxidoreductase"/>
    <property type="match status" value="1"/>
</dbReference>
<dbReference type="Gene3D" id="3.60.15.10">
    <property type="entry name" value="Ribonuclease Z/Hydroxyacylglutathione hydrolase-like"/>
    <property type="match status" value="1"/>
</dbReference>
<keyword evidence="1" id="KW-0732">Signal</keyword>
<dbReference type="NCBIfam" id="TIGR01168">
    <property type="entry name" value="YSIRK_signal"/>
    <property type="match status" value="1"/>
</dbReference>
<dbReference type="CDD" id="cd00118">
    <property type="entry name" value="LysM"/>
    <property type="match status" value="1"/>
</dbReference>
<dbReference type="Pfam" id="PF00753">
    <property type="entry name" value="Lactamase_B"/>
    <property type="match status" value="1"/>
</dbReference>
<proteinExistence type="predicted"/>
<dbReference type="SUPFAM" id="SSF54106">
    <property type="entry name" value="LysM domain"/>
    <property type="match status" value="1"/>
</dbReference>
<dbReference type="Proteomes" id="UP000182508">
    <property type="component" value="Unassembled WGS sequence"/>
</dbReference>
<dbReference type="SMART" id="SM00257">
    <property type="entry name" value="LysM"/>
    <property type="match status" value="1"/>
</dbReference>
<dbReference type="STRING" id="439219.SAMN02910293_00071"/>
<dbReference type="EMBL" id="FMXP01000002">
    <property type="protein sequence ID" value="SDB01759.1"/>
    <property type="molecule type" value="Genomic_DNA"/>
</dbReference>
<organism evidence="3 4">
    <name type="scientific">Streptococcus henryi</name>
    <dbReference type="NCBI Taxonomy" id="439219"/>
    <lineage>
        <taxon>Bacteria</taxon>
        <taxon>Bacillati</taxon>
        <taxon>Bacillota</taxon>
        <taxon>Bacilli</taxon>
        <taxon>Lactobacillales</taxon>
        <taxon>Streptococcaceae</taxon>
        <taxon>Streptococcus</taxon>
    </lineage>
</organism>
<sequence>MEEKFSIRKTKIAVGSVLIATVFGIGGQMVSADSWVANSPSTIKIAEGATSYTLKYGDTLWAVSQVIDIPVEALAQLNNIDLTTGQQYHLPVGYVIKWSADKSKLSLTDAEGNVQKELQRTADGNYTVVTSSKLMTVDEVLSRIESIQTENGLTTVKLKDGQDLQQFLSDIQNVPSESLDDKQDDKQLESPITVEGDVVKDTFNGADRVTLINPKNGMSSNFVLIESNGHYGLLDAGTSGAQKDYETVTGYLKKLGVETFDFVVVSHLDIDHMSTLATNAGNEKTTLFNDFTVKKLYIKNPENTTNYRIAPSLKISGKDFYDGHVAIYNNIIDNAKKTGTEVVTVEPGSQPSFDLGDFNIKLLNTESAKDDEKGNYWANLDSLVELVTKVDSKGDTYNMLVANDLEGYDIPETIQQLKDLGVDHLDVYELNHHGFSSDQAQAKDIPQTFGTPVTVVTNTESTYSRQRPERYSELKETYTNGLYWQGEGSVQVDFSNTEAVGVVVKQENNVNYTAVKVGDASKEVIQGIYDVPQTEEDLTVDGEAYMAQFETYKDTSLGILGDDVTSTEATANAVVESE</sequence>
<dbReference type="InterPro" id="IPR001279">
    <property type="entry name" value="Metallo-B-lactamas"/>
</dbReference>
<feature type="domain" description="LysM" evidence="2">
    <location>
        <begin position="50"/>
        <end position="98"/>
    </location>
</feature>
<gene>
    <name evidence="3" type="ORF">SAMN02910293_00071</name>
</gene>